<reference evidence="1 2" key="1">
    <citation type="journal article" date="2018" name="PLoS ONE">
        <title>The draft genome of Kipferlia bialata reveals reductive genome evolution in fornicate parasites.</title>
        <authorList>
            <person name="Tanifuji G."/>
            <person name="Takabayashi S."/>
            <person name="Kume K."/>
            <person name="Takagi M."/>
            <person name="Nakayama T."/>
            <person name="Kamikawa R."/>
            <person name="Inagaki Y."/>
            <person name="Hashimoto T."/>
        </authorList>
    </citation>
    <scope>NUCLEOTIDE SEQUENCE [LARGE SCALE GENOMIC DNA]</scope>
    <source>
        <strain evidence="1">NY0173</strain>
    </source>
</reference>
<sequence>GPLVTVDPSDAHNDPGLIHPHQADTLHARVCAMHDGRIMCYDKVLGSIYVVDLGV</sequence>
<keyword evidence="2" id="KW-1185">Reference proteome</keyword>
<protein>
    <submittedName>
        <fullName evidence="1">Uncharacterized protein</fullName>
    </submittedName>
</protein>
<dbReference type="EMBL" id="BDIP01001543">
    <property type="protein sequence ID" value="GCA62845.1"/>
    <property type="molecule type" value="Genomic_DNA"/>
</dbReference>
<gene>
    <name evidence="1" type="ORF">KIPB_006142</name>
</gene>
<evidence type="ECO:0000313" key="2">
    <source>
        <dbReference type="Proteomes" id="UP000265618"/>
    </source>
</evidence>
<evidence type="ECO:0000313" key="1">
    <source>
        <dbReference type="EMBL" id="GCA62845.1"/>
    </source>
</evidence>
<proteinExistence type="predicted"/>
<comment type="caution">
    <text evidence="1">The sequence shown here is derived from an EMBL/GenBank/DDBJ whole genome shotgun (WGS) entry which is preliminary data.</text>
</comment>
<feature type="non-terminal residue" evidence="1">
    <location>
        <position position="1"/>
    </location>
</feature>
<accession>A0A391NM74</accession>
<name>A0A391NM74_9EUKA</name>
<dbReference type="Proteomes" id="UP000265618">
    <property type="component" value="Unassembled WGS sequence"/>
</dbReference>
<dbReference type="AlphaFoldDB" id="A0A391NM74"/>
<organism evidence="1 2">
    <name type="scientific">Kipferlia bialata</name>
    <dbReference type="NCBI Taxonomy" id="797122"/>
    <lineage>
        <taxon>Eukaryota</taxon>
        <taxon>Metamonada</taxon>
        <taxon>Carpediemonas-like organisms</taxon>
        <taxon>Kipferlia</taxon>
    </lineage>
</organism>